<keyword evidence="9" id="KW-1185">Reference proteome</keyword>
<dbReference type="NCBIfam" id="NF033103">
    <property type="entry name" value="bla_class_A"/>
    <property type="match status" value="1"/>
</dbReference>
<dbReference type="Proteomes" id="UP001223743">
    <property type="component" value="Unassembled WGS sequence"/>
</dbReference>
<dbReference type="InterPro" id="IPR023650">
    <property type="entry name" value="Beta-lactam_class-A_AS"/>
</dbReference>
<dbReference type="Pfam" id="PF13354">
    <property type="entry name" value="Beta-lactamase2"/>
    <property type="match status" value="1"/>
</dbReference>
<evidence type="ECO:0000256" key="5">
    <source>
        <dbReference type="ARBA" id="ARBA00023251"/>
    </source>
</evidence>
<evidence type="ECO:0000313" key="8">
    <source>
        <dbReference type="EMBL" id="MDQ0516428.1"/>
    </source>
</evidence>
<sequence length="301" mass="32115">MTFEATRRRWLELMGHGAAAALVLPSAAANARPKTGDGLVATIAAIEEKLGGRIGVSIHDTDSGRRWDHRGDERFPMCSTFKLLAAAAILERVDDGTDSLERRVIIREQDLVDYSPVLKDRVGGSGATLATICRAAVTLSDNTAGNMMLKSIGGPQGFTAFMRSLGDGVTRLDRREPELNTAIPGDERDTTSPRAMTASVETLLFGRTLSPRSRRQLADWMLDCRTGDGKLRAGLPKRWRIGEKTGGGSNGTSNDVAVIWPPVRDAVIVSVFATGSSASPEARNGAIASIGKALAETIRSS</sequence>
<proteinExistence type="inferred from homology"/>
<dbReference type="EC" id="3.5.2.6" evidence="3 6"/>
<dbReference type="PROSITE" id="PS51318">
    <property type="entry name" value="TAT"/>
    <property type="match status" value="1"/>
</dbReference>
<dbReference type="PROSITE" id="PS00146">
    <property type="entry name" value="BETA_LACTAMASE_A"/>
    <property type="match status" value="1"/>
</dbReference>
<gene>
    <name evidence="8" type="ORF">QO015_002041</name>
</gene>
<dbReference type="InterPro" id="IPR000871">
    <property type="entry name" value="Beta-lactam_class-A"/>
</dbReference>
<dbReference type="PANTHER" id="PTHR35333">
    <property type="entry name" value="BETA-LACTAMASE"/>
    <property type="match status" value="1"/>
</dbReference>
<dbReference type="InterPro" id="IPR045155">
    <property type="entry name" value="Beta-lactam_cat"/>
</dbReference>
<dbReference type="InterPro" id="IPR006311">
    <property type="entry name" value="TAT_signal"/>
</dbReference>
<dbReference type="GO" id="GO:0008800">
    <property type="term" value="F:beta-lactamase activity"/>
    <property type="evidence" value="ECO:0007669"/>
    <property type="project" value="UniProtKB-EC"/>
</dbReference>
<dbReference type="Gene3D" id="3.40.710.10">
    <property type="entry name" value="DD-peptidase/beta-lactamase superfamily"/>
    <property type="match status" value="1"/>
</dbReference>
<accession>A0ABU0M638</accession>
<evidence type="ECO:0000313" key="9">
    <source>
        <dbReference type="Proteomes" id="UP001223743"/>
    </source>
</evidence>
<dbReference type="EMBL" id="JAUSWJ010000001">
    <property type="protein sequence ID" value="MDQ0516428.1"/>
    <property type="molecule type" value="Genomic_DNA"/>
</dbReference>
<dbReference type="SUPFAM" id="SSF56601">
    <property type="entry name" value="beta-lactamase/transpeptidase-like"/>
    <property type="match status" value="1"/>
</dbReference>
<protein>
    <recommendedName>
        <fullName evidence="3 6">Beta-lactamase</fullName>
        <ecNumber evidence="3 6">3.5.2.6</ecNumber>
    </recommendedName>
</protein>
<dbReference type="PANTHER" id="PTHR35333:SF3">
    <property type="entry name" value="BETA-LACTAMASE-TYPE TRANSPEPTIDASE FOLD CONTAINING PROTEIN"/>
    <property type="match status" value="1"/>
</dbReference>
<evidence type="ECO:0000256" key="6">
    <source>
        <dbReference type="RuleBase" id="RU361140"/>
    </source>
</evidence>
<evidence type="ECO:0000259" key="7">
    <source>
        <dbReference type="Pfam" id="PF13354"/>
    </source>
</evidence>
<comment type="similarity">
    <text evidence="2 6">Belongs to the class-A beta-lactamase family.</text>
</comment>
<keyword evidence="4 6" id="KW-0378">Hydrolase</keyword>
<evidence type="ECO:0000256" key="4">
    <source>
        <dbReference type="ARBA" id="ARBA00022801"/>
    </source>
</evidence>
<feature type="domain" description="Beta-lactamase class A catalytic" evidence="7">
    <location>
        <begin position="55"/>
        <end position="272"/>
    </location>
</feature>
<dbReference type="PRINTS" id="PR00118">
    <property type="entry name" value="BLACTAMASEA"/>
</dbReference>
<evidence type="ECO:0000256" key="2">
    <source>
        <dbReference type="ARBA" id="ARBA00009009"/>
    </source>
</evidence>
<keyword evidence="5 6" id="KW-0046">Antibiotic resistance</keyword>
<dbReference type="RefSeq" id="WP_266279621.1">
    <property type="nucleotide sequence ID" value="NZ_JAPKNF010000001.1"/>
</dbReference>
<reference evidence="8 9" key="1">
    <citation type="submission" date="2023-07" db="EMBL/GenBank/DDBJ databases">
        <title>Genomic Encyclopedia of Type Strains, Phase IV (KMG-IV): sequencing the most valuable type-strain genomes for metagenomic binning, comparative biology and taxonomic classification.</title>
        <authorList>
            <person name="Goeker M."/>
        </authorList>
    </citation>
    <scope>NUCLEOTIDE SEQUENCE [LARGE SCALE GENOMIC DNA]</scope>
    <source>
        <strain evidence="8 9">B1-1</strain>
    </source>
</reference>
<comment type="catalytic activity">
    <reaction evidence="1 6">
        <text>a beta-lactam + H2O = a substituted beta-amino acid</text>
        <dbReference type="Rhea" id="RHEA:20401"/>
        <dbReference type="ChEBI" id="CHEBI:15377"/>
        <dbReference type="ChEBI" id="CHEBI:35627"/>
        <dbReference type="ChEBI" id="CHEBI:140347"/>
        <dbReference type="EC" id="3.5.2.6"/>
    </reaction>
</comment>
<comment type="caution">
    <text evidence="8">The sequence shown here is derived from an EMBL/GenBank/DDBJ whole genome shotgun (WGS) entry which is preliminary data.</text>
</comment>
<dbReference type="InterPro" id="IPR012338">
    <property type="entry name" value="Beta-lactam/transpept-like"/>
</dbReference>
<name>A0ABU0M638_9HYPH</name>
<organism evidence="8 9">
    <name type="scientific">Kaistia geumhonensis</name>
    <dbReference type="NCBI Taxonomy" id="410839"/>
    <lineage>
        <taxon>Bacteria</taxon>
        <taxon>Pseudomonadati</taxon>
        <taxon>Pseudomonadota</taxon>
        <taxon>Alphaproteobacteria</taxon>
        <taxon>Hyphomicrobiales</taxon>
        <taxon>Kaistiaceae</taxon>
        <taxon>Kaistia</taxon>
    </lineage>
</organism>
<evidence type="ECO:0000256" key="1">
    <source>
        <dbReference type="ARBA" id="ARBA00001526"/>
    </source>
</evidence>
<evidence type="ECO:0000256" key="3">
    <source>
        <dbReference type="ARBA" id="ARBA00012865"/>
    </source>
</evidence>